<evidence type="ECO:0000256" key="2">
    <source>
        <dbReference type="ARBA" id="ARBA00022490"/>
    </source>
</evidence>
<protein>
    <recommendedName>
        <fullName evidence="13">Chemotaxis protein CheY</fullName>
    </recommendedName>
</protein>
<dbReference type="RefSeq" id="WP_068606177.1">
    <property type="nucleotide sequence ID" value="NZ_CP011388.1"/>
</dbReference>
<dbReference type="SMART" id="SM00342">
    <property type="entry name" value="HTH_ARAC"/>
    <property type="match status" value="1"/>
</dbReference>
<dbReference type="STRING" id="1178515.SY83_10230"/>
<dbReference type="InterPro" id="IPR011006">
    <property type="entry name" value="CheY-like_superfamily"/>
</dbReference>
<keyword evidence="2" id="KW-0963">Cytoplasm</keyword>
<dbReference type="GO" id="GO:0043565">
    <property type="term" value="F:sequence-specific DNA binding"/>
    <property type="evidence" value="ECO:0007669"/>
    <property type="project" value="InterPro"/>
</dbReference>
<evidence type="ECO:0000256" key="3">
    <source>
        <dbReference type="ARBA" id="ARBA00022553"/>
    </source>
</evidence>
<sequence>MIRAIIVDDEKLVRKGLISMMPWQAFGIDIIADAPSVAKALELLQQQEADLLITDLTMPSMSGFELMREVRQHYPHMRVVVLTCHQDFDYIQEALRLGAIDYIVKTQLEKEKTEDVLGRIVNRMCEENTRDPKLPATAVMQAEAKSERGFLLCGTGKSTKVADLYAIPWVRTGSLYEVEQGTWLVPRPSDAVVASDIQAFLDADVPEWILVEVEGMRGLPIGEVCRLLKEYKQGELFYEWQRDTRVYNVSASAIEKEHADQEDTQISRIKERWSMPNWVLDDKLYGELLADIELQRLPSIHVKRSFYAAMALWEVWFKDRKQLNQWNDQVEDLLYWEDWSEWLDSTRKHLRTVLGAVPHSEEVVRSIYKAVEYMKTHVGKEVNQREVAKAVNMSRSYFSQCFKDITGLAFGEMLRDARIESAKTQLLQTQQPIYWIAEQSGFQDEKYFRRIFKEQTGMTPTEYRATSMRGSSVR</sequence>
<dbReference type="InterPro" id="IPR018062">
    <property type="entry name" value="HTH_AraC-typ_CS"/>
</dbReference>
<dbReference type="SUPFAM" id="SSF46689">
    <property type="entry name" value="Homeodomain-like"/>
    <property type="match status" value="2"/>
</dbReference>
<dbReference type="Gene3D" id="3.40.50.2300">
    <property type="match status" value="1"/>
</dbReference>
<dbReference type="PROSITE" id="PS00041">
    <property type="entry name" value="HTH_ARAC_FAMILY_1"/>
    <property type="match status" value="1"/>
</dbReference>
<accession>A0A172TI97</accession>
<dbReference type="PROSITE" id="PS50110">
    <property type="entry name" value="RESPONSE_REGULATORY"/>
    <property type="match status" value="1"/>
</dbReference>
<feature type="domain" description="HTH araC/xylS-type" evidence="9">
    <location>
        <begin position="368"/>
        <end position="466"/>
    </location>
</feature>
<evidence type="ECO:0000313" key="11">
    <source>
        <dbReference type="EMBL" id="ANE46587.1"/>
    </source>
</evidence>
<dbReference type="OrthoDB" id="1769137at2"/>
<comment type="subcellular location">
    <subcellularLocation>
        <location evidence="1">Cytoplasm</location>
    </subcellularLocation>
</comment>
<dbReference type="PRINTS" id="PR00032">
    <property type="entry name" value="HTHARAC"/>
</dbReference>
<evidence type="ECO:0000256" key="4">
    <source>
        <dbReference type="ARBA" id="ARBA00023012"/>
    </source>
</evidence>
<dbReference type="GO" id="GO:0000160">
    <property type="term" value="P:phosphorelay signal transduction system"/>
    <property type="evidence" value="ECO:0007669"/>
    <property type="project" value="UniProtKB-KW"/>
</dbReference>
<dbReference type="Pfam" id="PF00072">
    <property type="entry name" value="Response_reg"/>
    <property type="match status" value="1"/>
</dbReference>
<dbReference type="InterPro" id="IPR001789">
    <property type="entry name" value="Sig_transdc_resp-reg_receiver"/>
</dbReference>
<dbReference type="Pfam" id="PF12833">
    <property type="entry name" value="HTH_18"/>
    <property type="match status" value="1"/>
</dbReference>
<dbReference type="GO" id="GO:0003700">
    <property type="term" value="F:DNA-binding transcription factor activity"/>
    <property type="evidence" value="ECO:0007669"/>
    <property type="project" value="InterPro"/>
</dbReference>
<dbReference type="SMART" id="SM00448">
    <property type="entry name" value="REC"/>
    <property type="match status" value="1"/>
</dbReference>
<evidence type="ECO:0000259" key="10">
    <source>
        <dbReference type="PROSITE" id="PS50110"/>
    </source>
</evidence>
<dbReference type="GO" id="GO:0005737">
    <property type="term" value="C:cytoplasm"/>
    <property type="evidence" value="ECO:0007669"/>
    <property type="project" value="UniProtKB-SubCell"/>
</dbReference>
<dbReference type="CDD" id="cd17536">
    <property type="entry name" value="REC_YesN-like"/>
    <property type="match status" value="1"/>
</dbReference>
<gene>
    <name evidence="11" type="ORF">SY83_10230</name>
</gene>
<dbReference type="InterPro" id="IPR020449">
    <property type="entry name" value="Tscrpt_reg_AraC-type_HTH"/>
</dbReference>
<dbReference type="SUPFAM" id="SSF52172">
    <property type="entry name" value="CheY-like"/>
    <property type="match status" value="1"/>
</dbReference>
<reference evidence="11 12" key="1">
    <citation type="submission" date="2015-01" db="EMBL/GenBank/DDBJ databases">
        <title>Paenibacillus swuensis/DY6/whole genome sequencing.</title>
        <authorList>
            <person name="Kim M.K."/>
            <person name="Srinivasan S."/>
            <person name="Lee J.-J."/>
        </authorList>
    </citation>
    <scope>NUCLEOTIDE SEQUENCE [LARGE SCALE GENOMIC DNA]</scope>
    <source>
        <strain evidence="11 12">DY6</strain>
    </source>
</reference>
<feature type="domain" description="Response regulatory" evidence="10">
    <location>
        <begin position="3"/>
        <end position="120"/>
    </location>
</feature>
<keyword evidence="4" id="KW-0902">Two-component regulatory system</keyword>
<evidence type="ECO:0000259" key="9">
    <source>
        <dbReference type="PROSITE" id="PS01124"/>
    </source>
</evidence>
<dbReference type="InterPro" id="IPR051552">
    <property type="entry name" value="HptR"/>
</dbReference>
<proteinExistence type="predicted"/>
<dbReference type="PATRIC" id="fig|1178515.4.peg.2049"/>
<dbReference type="KEGG" id="pswu:SY83_10230"/>
<keyword evidence="7" id="KW-0804">Transcription</keyword>
<evidence type="ECO:0000256" key="7">
    <source>
        <dbReference type="ARBA" id="ARBA00023163"/>
    </source>
</evidence>
<dbReference type="AlphaFoldDB" id="A0A172TI97"/>
<organism evidence="11 12">
    <name type="scientific">Paenibacillus swuensis</name>
    <dbReference type="NCBI Taxonomy" id="1178515"/>
    <lineage>
        <taxon>Bacteria</taxon>
        <taxon>Bacillati</taxon>
        <taxon>Bacillota</taxon>
        <taxon>Bacilli</taxon>
        <taxon>Bacillales</taxon>
        <taxon>Paenibacillaceae</taxon>
        <taxon>Paenibacillus</taxon>
    </lineage>
</organism>
<evidence type="ECO:0000256" key="5">
    <source>
        <dbReference type="ARBA" id="ARBA00023015"/>
    </source>
</evidence>
<evidence type="ECO:0000256" key="8">
    <source>
        <dbReference type="PROSITE-ProRule" id="PRU00169"/>
    </source>
</evidence>
<evidence type="ECO:0000313" key="12">
    <source>
        <dbReference type="Proteomes" id="UP000076927"/>
    </source>
</evidence>
<dbReference type="Proteomes" id="UP000076927">
    <property type="component" value="Chromosome"/>
</dbReference>
<dbReference type="InterPro" id="IPR009057">
    <property type="entry name" value="Homeodomain-like_sf"/>
</dbReference>
<dbReference type="PROSITE" id="PS01124">
    <property type="entry name" value="HTH_ARAC_FAMILY_2"/>
    <property type="match status" value="1"/>
</dbReference>
<dbReference type="PANTHER" id="PTHR42713">
    <property type="entry name" value="HISTIDINE KINASE-RELATED"/>
    <property type="match status" value="1"/>
</dbReference>
<dbReference type="Gene3D" id="1.10.10.60">
    <property type="entry name" value="Homeodomain-like"/>
    <property type="match status" value="2"/>
</dbReference>
<dbReference type="InterPro" id="IPR018060">
    <property type="entry name" value="HTH_AraC"/>
</dbReference>
<keyword evidence="5" id="KW-0805">Transcription regulation</keyword>
<name>A0A172TI97_9BACL</name>
<dbReference type="PANTHER" id="PTHR42713:SF3">
    <property type="entry name" value="TRANSCRIPTIONAL REGULATORY PROTEIN HPTR"/>
    <property type="match status" value="1"/>
</dbReference>
<keyword evidence="3 8" id="KW-0597">Phosphoprotein</keyword>
<keyword evidence="12" id="KW-1185">Reference proteome</keyword>
<evidence type="ECO:0008006" key="13">
    <source>
        <dbReference type="Google" id="ProtNLM"/>
    </source>
</evidence>
<keyword evidence="6" id="KW-0238">DNA-binding</keyword>
<evidence type="ECO:0000256" key="6">
    <source>
        <dbReference type="ARBA" id="ARBA00023125"/>
    </source>
</evidence>
<dbReference type="EMBL" id="CP011388">
    <property type="protein sequence ID" value="ANE46587.1"/>
    <property type="molecule type" value="Genomic_DNA"/>
</dbReference>
<evidence type="ECO:0000256" key="1">
    <source>
        <dbReference type="ARBA" id="ARBA00004496"/>
    </source>
</evidence>
<feature type="modified residue" description="4-aspartylphosphate" evidence="8">
    <location>
        <position position="55"/>
    </location>
</feature>